<evidence type="ECO:0000313" key="1">
    <source>
        <dbReference type="EMBL" id="TWR30473.1"/>
    </source>
</evidence>
<evidence type="ECO:0000313" key="2">
    <source>
        <dbReference type="Proteomes" id="UP000320042"/>
    </source>
</evidence>
<protein>
    <recommendedName>
        <fullName evidence="3">Nucleotide modification associated domain-containing protein</fullName>
    </recommendedName>
</protein>
<sequence>MESKSYLAVFIAEVDDLLIKDVGDDPCFANPPTWGICRPPTRRMLKVGDTMFFLGKRNNVYILKGWFEVGEKIDYISALSRFPKRANVIIGNQHRNKANQSWRHIFAPENTNELRFLKEIDVKEGVYYQSQTDEHQLDNWKCRRIFHCNKNQFTNCLSNLYCQKSGVSIKEKTYSNYVVANPEKWDDVAYLNIDLSEMSAAIGFNKPVRTPYNQHNVLHFDEYKTSLLEYIEKRKQNHC</sequence>
<organism evidence="1 2">
    <name type="scientific">Mucilaginibacter pallidiroseus</name>
    <dbReference type="NCBI Taxonomy" id="2599295"/>
    <lineage>
        <taxon>Bacteria</taxon>
        <taxon>Pseudomonadati</taxon>
        <taxon>Bacteroidota</taxon>
        <taxon>Sphingobacteriia</taxon>
        <taxon>Sphingobacteriales</taxon>
        <taxon>Sphingobacteriaceae</taxon>
        <taxon>Mucilaginibacter</taxon>
    </lineage>
</organism>
<gene>
    <name evidence="1" type="ORF">FPZ43_05905</name>
</gene>
<reference evidence="1 2" key="1">
    <citation type="submission" date="2019-07" db="EMBL/GenBank/DDBJ databases">
        <authorList>
            <person name="Kim J."/>
        </authorList>
    </citation>
    <scope>NUCLEOTIDE SEQUENCE [LARGE SCALE GENOMIC DNA]</scope>
    <source>
        <strain evidence="2">dk17</strain>
    </source>
</reference>
<dbReference type="EMBL" id="VOEJ01000002">
    <property type="protein sequence ID" value="TWR30473.1"/>
    <property type="molecule type" value="Genomic_DNA"/>
</dbReference>
<dbReference type="OrthoDB" id="1491711at2"/>
<dbReference type="Proteomes" id="UP000320042">
    <property type="component" value="Unassembled WGS sequence"/>
</dbReference>
<keyword evidence="2" id="KW-1185">Reference proteome</keyword>
<dbReference type="AlphaFoldDB" id="A0A563UGQ4"/>
<dbReference type="RefSeq" id="WP_146380931.1">
    <property type="nucleotide sequence ID" value="NZ_VOEJ01000002.1"/>
</dbReference>
<accession>A0A563UGQ4</accession>
<name>A0A563UGQ4_9SPHI</name>
<comment type="caution">
    <text evidence="1">The sequence shown here is derived from an EMBL/GenBank/DDBJ whole genome shotgun (WGS) entry which is preliminary data.</text>
</comment>
<proteinExistence type="predicted"/>
<evidence type="ECO:0008006" key="3">
    <source>
        <dbReference type="Google" id="ProtNLM"/>
    </source>
</evidence>